<protein>
    <submittedName>
        <fullName evidence="1">Gag-protease polyprotein</fullName>
    </submittedName>
</protein>
<dbReference type="GO" id="GO:0003676">
    <property type="term" value="F:nucleic acid binding"/>
    <property type="evidence" value="ECO:0007669"/>
    <property type="project" value="InterPro"/>
</dbReference>
<organism evidence="1 2">
    <name type="scientific">Trifolium medium</name>
    <dbReference type="NCBI Taxonomy" id="97028"/>
    <lineage>
        <taxon>Eukaryota</taxon>
        <taxon>Viridiplantae</taxon>
        <taxon>Streptophyta</taxon>
        <taxon>Embryophyta</taxon>
        <taxon>Tracheophyta</taxon>
        <taxon>Spermatophyta</taxon>
        <taxon>Magnoliopsida</taxon>
        <taxon>eudicotyledons</taxon>
        <taxon>Gunneridae</taxon>
        <taxon>Pentapetalae</taxon>
        <taxon>rosids</taxon>
        <taxon>fabids</taxon>
        <taxon>Fabales</taxon>
        <taxon>Fabaceae</taxon>
        <taxon>Papilionoideae</taxon>
        <taxon>50 kb inversion clade</taxon>
        <taxon>NPAAA clade</taxon>
        <taxon>Hologalegina</taxon>
        <taxon>IRL clade</taxon>
        <taxon>Trifolieae</taxon>
        <taxon>Trifolium</taxon>
    </lineage>
</organism>
<feature type="non-terminal residue" evidence="1">
    <location>
        <position position="84"/>
    </location>
</feature>
<sequence length="84" mass="9415">MEKKSGTNVGTHVRLIQYNISKGNSTQKKIKEEDQGYQGRVQCHECEGYGHIKSECPTFNKRNALAVSWSDGDTDSEDEHVSAK</sequence>
<keyword evidence="1" id="KW-0645">Protease</keyword>
<dbReference type="GO" id="GO:0008233">
    <property type="term" value="F:peptidase activity"/>
    <property type="evidence" value="ECO:0007669"/>
    <property type="project" value="UniProtKB-KW"/>
</dbReference>
<keyword evidence="2" id="KW-1185">Reference proteome</keyword>
<evidence type="ECO:0000313" key="2">
    <source>
        <dbReference type="Proteomes" id="UP000265520"/>
    </source>
</evidence>
<dbReference type="Gene3D" id="4.10.60.10">
    <property type="entry name" value="Zinc finger, CCHC-type"/>
    <property type="match status" value="1"/>
</dbReference>
<dbReference type="GO" id="GO:0006508">
    <property type="term" value="P:proteolysis"/>
    <property type="evidence" value="ECO:0007669"/>
    <property type="project" value="UniProtKB-KW"/>
</dbReference>
<proteinExistence type="predicted"/>
<keyword evidence="1" id="KW-0378">Hydrolase</keyword>
<dbReference type="InterPro" id="IPR036875">
    <property type="entry name" value="Znf_CCHC_sf"/>
</dbReference>
<dbReference type="EMBL" id="LXQA010393645">
    <property type="protein sequence ID" value="MCI48943.1"/>
    <property type="molecule type" value="Genomic_DNA"/>
</dbReference>
<evidence type="ECO:0000313" key="1">
    <source>
        <dbReference type="EMBL" id="MCI48943.1"/>
    </source>
</evidence>
<dbReference type="GO" id="GO:0008270">
    <property type="term" value="F:zinc ion binding"/>
    <property type="evidence" value="ECO:0007669"/>
    <property type="project" value="InterPro"/>
</dbReference>
<dbReference type="SUPFAM" id="SSF57756">
    <property type="entry name" value="Retrovirus zinc finger-like domains"/>
    <property type="match status" value="1"/>
</dbReference>
<comment type="caution">
    <text evidence="1">The sequence shown here is derived from an EMBL/GenBank/DDBJ whole genome shotgun (WGS) entry which is preliminary data.</text>
</comment>
<name>A0A392SJ93_9FABA</name>
<dbReference type="Proteomes" id="UP000265520">
    <property type="component" value="Unassembled WGS sequence"/>
</dbReference>
<dbReference type="AlphaFoldDB" id="A0A392SJ93"/>
<accession>A0A392SJ93</accession>
<reference evidence="1 2" key="1">
    <citation type="journal article" date="2018" name="Front. Plant Sci.">
        <title>Red Clover (Trifolium pratense) and Zigzag Clover (T. medium) - A Picture of Genomic Similarities and Differences.</title>
        <authorList>
            <person name="Dluhosova J."/>
            <person name="Istvanek J."/>
            <person name="Nedelnik J."/>
            <person name="Repkova J."/>
        </authorList>
    </citation>
    <scope>NUCLEOTIDE SEQUENCE [LARGE SCALE GENOMIC DNA]</scope>
    <source>
        <strain evidence="2">cv. 10/8</strain>
        <tissue evidence="1">Leaf</tissue>
    </source>
</reference>